<name>A0A8C0X5Q1_CASCN</name>
<sequence>NLKHLKWTRDINYSSLLITRNKQTYSTESPQLRLQLVVGVEPAADGKGAMVTMKVIKHPTKASHSYMQATTNKSINVTLHSIYAPRGGGGAGRPLAFLRQGTKPEVRPRLAHQPPHGPLFRCPYLSTPTLSPLRRWLGLPEPARRLSSVHDRPGVRRFSASADPPPMRLPRKPPAAALEFRPHKVPQPGSQPPILSRARVGKEGPGQAAARELGAKAKDKRPKERNVA</sequence>
<dbReference type="Ensembl" id="ENSCCNT00000026367.1">
    <property type="protein sequence ID" value="ENSCCNP00000020410.1"/>
    <property type="gene ID" value="ENSCCNG00000020366.1"/>
</dbReference>
<feature type="compositionally biased region" description="Basic and acidic residues" evidence="1">
    <location>
        <begin position="213"/>
        <end position="228"/>
    </location>
</feature>
<evidence type="ECO:0000256" key="1">
    <source>
        <dbReference type="SAM" id="MobiDB-lite"/>
    </source>
</evidence>
<dbReference type="AlphaFoldDB" id="A0A8C0X5Q1"/>
<feature type="region of interest" description="Disordered" evidence="1">
    <location>
        <begin position="146"/>
        <end position="228"/>
    </location>
</feature>
<organism evidence="2">
    <name type="scientific">Castor canadensis</name>
    <name type="common">American beaver</name>
    <dbReference type="NCBI Taxonomy" id="51338"/>
    <lineage>
        <taxon>Eukaryota</taxon>
        <taxon>Metazoa</taxon>
        <taxon>Chordata</taxon>
        <taxon>Craniata</taxon>
        <taxon>Vertebrata</taxon>
        <taxon>Euteleostomi</taxon>
        <taxon>Mammalia</taxon>
        <taxon>Eutheria</taxon>
        <taxon>Euarchontoglires</taxon>
        <taxon>Glires</taxon>
        <taxon>Rodentia</taxon>
        <taxon>Castorimorpha</taxon>
        <taxon>Castoridae</taxon>
        <taxon>Castor</taxon>
    </lineage>
</organism>
<protein>
    <submittedName>
        <fullName evidence="2">Uncharacterized protein</fullName>
    </submittedName>
</protein>
<dbReference type="Gene3D" id="3.30.390.110">
    <property type="match status" value="1"/>
</dbReference>
<reference evidence="2" key="1">
    <citation type="submission" date="2023-09" db="UniProtKB">
        <authorList>
            <consortium name="Ensembl"/>
        </authorList>
    </citation>
    <scope>IDENTIFICATION</scope>
</reference>
<proteinExistence type="predicted"/>
<evidence type="ECO:0000313" key="2">
    <source>
        <dbReference type="Ensembl" id="ENSCCNP00000020410.1"/>
    </source>
</evidence>
<accession>A0A8C0X5Q1</accession>